<dbReference type="FunFam" id="3.30.565.10:FF:000006">
    <property type="entry name" value="Sensor histidine kinase WalK"/>
    <property type="match status" value="1"/>
</dbReference>
<evidence type="ECO:0000259" key="9">
    <source>
        <dbReference type="PROSITE" id="PS50113"/>
    </source>
</evidence>
<dbReference type="InterPro" id="IPR025847">
    <property type="entry name" value="MEDS_domain"/>
</dbReference>
<dbReference type="SUPFAM" id="SSF47384">
    <property type="entry name" value="Homodimeric domain of signal transducing histidine kinase"/>
    <property type="match status" value="1"/>
</dbReference>
<feature type="domain" description="Histidine kinase" evidence="7">
    <location>
        <begin position="690"/>
        <end position="903"/>
    </location>
</feature>
<dbReference type="EC" id="2.7.13.3" evidence="2"/>
<dbReference type="InterPro" id="IPR035965">
    <property type="entry name" value="PAS-like_dom_sf"/>
</dbReference>
<dbReference type="PANTHER" id="PTHR43304:SF1">
    <property type="entry name" value="PAC DOMAIN-CONTAINING PROTEIN"/>
    <property type="match status" value="1"/>
</dbReference>
<dbReference type="Gene3D" id="3.30.450.40">
    <property type="match status" value="1"/>
</dbReference>
<dbReference type="SMART" id="SM00387">
    <property type="entry name" value="HATPase_c"/>
    <property type="match status" value="1"/>
</dbReference>
<dbReference type="OrthoDB" id="106630at2157"/>
<dbReference type="Pfam" id="PF02518">
    <property type="entry name" value="HATPase_c"/>
    <property type="match status" value="1"/>
</dbReference>
<dbReference type="EMBL" id="CP040332">
    <property type="protein sequence ID" value="QCS45080.1"/>
    <property type="molecule type" value="Genomic_DNA"/>
</dbReference>
<evidence type="ECO:0000256" key="5">
    <source>
        <dbReference type="ARBA" id="ARBA00022777"/>
    </source>
</evidence>
<dbReference type="InterPro" id="IPR013655">
    <property type="entry name" value="PAS_fold_3"/>
</dbReference>
<comment type="catalytic activity">
    <reaction evidence="1">
        <text>ATP + protein L-histidine = ADP + protein N-phospho-L-histidine.</text>
        <dbReference type="EC" id="2.7.13.3"/>
    </reaction>
</comment>
<dbReference type="SMART" id="SM00091">
    <property type="entry name" value="PAS"/>
    <property type="match status" value="2"/>
</dbReference>
<dbReference type="InterPro" id="IPR013656">
    <property type="entry name" value="PAS_4"/>
</dbReference>
<dbReference type="Pfam" id="PF14417">
    <property type="entry name" value="MEDS"/>
    <property type="match status" value="1"/>
</dbReference>
<dbReference type="InterPro" id="IPR036890">
    <property type="entry name" value="HATPase_C_sf"/>
</dbReference>
<keyword evidence="5" id="KW-0418">Kinase</keyword>
<dbReference type="InterPro" id="IPR001610">
    <property type="entry name" value="PAC"/>
</dbReference>
<dbReference type="InterPro" id="IPR003661">
    <property type="entry name" value="HisK_dim/P_dom"/>
</dbReference>
<dbReference type="Gene3D" id="3.30.565.10">
    <property type="entry name" value="Histidine kinase-like ATPase, C-terminal domain"/>
    <property type="match status" value="1"/>
</dbReference>
<reference evidence="11" key="1">
    <citation type="submission" date="2019-05" db="EMBL/GenBank/DDBJ databases">
        <title>Genome sequence and methylation pattern of the halophilic Archaeon Natrinema versiforme BOL5-4.</title>
        <authorList>
            <person name="DasSarma P."/>
            <person name="Anton B.P."/>
            <person name="DasSarma S.L."/>
            <person name="Martinez F.L."/>
            <person name="Guzman D."/>
            <person name="Roberts R.J."/>
            <person name="DasSarma S."/>
        </authorList>
    </citation>
    <scope>NUCLEOTIDE SEQUENCE [LARGE SCALE GENOMIC DNA]</scope>
    <source>
        <strain evidence="11">BOL5-4</strain>
        <plasmid evidence="11">pnve414</plasmid>
    </source>
</reference>
<dbReference type="InterPro" id="IPR003594">
    <property type="entry name" value="HATPase_dom"/>
</dbReference>
<dbReference type="KEGG" id="nvr:FEJ81_22795"/>
<evidence type="ECO:0000256" key="1">
    <source>
        <dbReference type="ARBA" id="ARBA00000085"/>
    </source>
</evidence>
<protein>
    <recommendedName>
        <fullName evidence="2">histidine kinase</fullName>
        <ecNumber evidence="2">2.7.13.3</ecNumber>
    </recommendedName>
</protein>
<keyword evidence="10" id="KW-0614">Plasmid</keyword>
<dbReference type="InterPro" id="IPR029016">
    <property type="entry name" value="GAF-like_dom_sf"/>
</dbReference>
<dbReference type="InterPro" id="IPR000700">
    <property type="entry name" value="PAS-assoc_C"/>
</dbReference>
<dbReference type="Pfam" id="PF08448">
    <property type="entry name" value="PAS_4"/>
    <property type="match status" value="1"/>
</dbReference>
<dbReference type="Proteomes" id="UP000302218">
    <property type="component" value="Plasmid pNVE414"/>
</dbReference>
<evidence type="ECO:0000259" key="7">
    <source>
        <dbReference type="PROSITE" id="PS50109"/>
    </source>
</evidence>
<dbReference type="InterPro" id="IPR052162">
    <property type="entry name" value="Sensor_kinase/Photoreceptor"/>
</dbReference>
<geneLocation type="plasmid" evidence="11">
    <name>pnve414</name>
</geneLocation>
<dbReference type="Gene3D" id="2.10.70.100">
    <property type="match status" value="1"/>
</dbReference>
<evidence type="ECO:0000256" key="2">
    <source>
        <dbReference type="ARBA" id="ARBA00012438"/>
    </source>
</evidence>
<dbReference type="NCBIfam" id="TIGR00229">
    <property type="entry name" value="sensory_box"/>
    <property type="match status" value="2"/>
</dbReference>
<feature type="region of interest" description="Disordered" evidence="6">
    <location>
        <begin position="1"/>
        <end position="42"/>
    </location>
</feature>
<dbReference type="SUPFAM" id="SSF55785">
    <property type="entry name" value="PYP-like sensor domain (PAS domain)"/>
    <property type="match status" value="2"/>
</dbReference>
<dbReference type="PANTHER" id="PTHR43304">
    <property type="entry name" value="PHYTOCHROME-LIKE PROTEIN CPH1"/>
    <property type="match status" value="1"/>
</dbReference>
<dbReference type="InterPro" id="IPR000014">
    <property type="entry name" value="PAS"/>
</dbReference>
<dbReference type="InterPro" id="IPR036097">
    <property type="entry name" value="HisK_dim/P_sf"/>
</dbReference>
<dbReference type="Gene3D" id="1.10.287.130">
    <property type="match status" value="1"/>
</dbReference>
<gene>
    <name evidence="10" type="ORF">FEJ81_22795</name>
</gene>
<feature type="domain" description="PAS" evidence="8">
    <location>
        <begin position="422"/>
        <end position="493"/>
    </location>
</feature>
<keyword evidence="4" id="KW-0808">Transferase</keyword>
<evidence type="ECO:0000313" key="10">
    <source>
        <dbReference type="EMBL" id="QCS45080.1"/>
    </source>
</evidence>
<dbReference type="InterPro" id="IPR005467">
    <property type="entry name" value="His_kinase_dom"/>
</dbReference>
<keyword evidence="3" id="KW-0597">Phosphoprotein</keyword>
<organism evidence="10 11">
    <name type="scientific">Natrinema versiforme</name>
    <dbReference type="NCBI Taxonomy" id="88724"/>
    <lineage>
        <taxon>Archaea</taxon>
        <taxon>Methanobacteriati</taxon>
        <taxon>Methanobacteriota</taxon>
        <taxon>Stenosarchaea group</taxon>
        <taxon>Halobacteria</taxon>
        <taxon>Halobacteriales</taxon>
        <taxon>Natrialbaceae</taxon>
        <taxon>Natrinema</taxon>
    </lineage>
</organism>
<dbReference type="SUPFAM" id="SSF55781">
    <property type="entry name" value="GAF domain-like"/>
    <property type="match status" value="1"/>
</dbReference>
<dbReference type="GO" id="GO:0000155">
    <property type="term" value="F:phosphorelay sensor kinase activity"/>
    <property type="evidence" value="ECO:0007669"/>
    <property type="project" value="InterPro"/>
</dbReference>
<name>A0A4P8WNK2_9EURY</name>
<dbReference type="PRINTS" id="PR00344">
    <property type="entry name" value="BCTRLSENSOR"/>
</dbReference>
<dbReference type="CDD" id="cd00130">
    <property type="entry name" value="PAS"/>
    <property type="match status" value="2"/>
</dbReference>
<evidence type="ECO:0000256" key="3">
    <source>
        <dbReference type="ARBA" id="ARBA00022553"/>
    </source>
</evidence>
<dbReference type="SMART" id="SM00086">
    <property type="entry name" value="PAC"/>
    <property type="match status" value="2"/>
</dbReference>
<evidence type="ECO:0000256" key="4">
    <source>
        <dbReference type="ARBA" id="ARBA00022679"/>
    </source>
</evidence>
<feature type="domain" description="PAC" evidence="9">
    <location>
        <begin position="621"/>
        <end position="672"/>
    </location>
</feature>
<dbReference type="PROSITE" id="PS50112">
    <property type="entry name" value="PAS"/>
    <property type="match status" value="1"/>
</dbReference>
<evidence type="ECO:0000313" key="11">
    <source>
        <dbReference type="Proteomes" id="UP000302218"/>
    </source>
</evidence>
<dbReference type="PROSITE" id="PS50109">
    <property type="entry name" value="HIS_KIN"/>
    <property type="match status" value="1"/>
</dbReference>
<evidence type="ECO:0000259" key="8">
    <source>
        <dbReference type="PROSITE" id="PS50112"/>
    </source>
</evidence>
<proteinExistence type="predicted"/>
<dbReference type="SMART" id="SM00388">
    <property type="entry name" value="HisKA"/>
    <property type="match status" value="1"/>
</dbReference>
<dbReference type="GeneID" id="40268165"/>
<dbReference type="AlphaFoldDB" id="A0A4P8WNK2"/>
<dbReference type="SUPFAM" id="SSF55874">
    <property type="entry name" value="ATPase domain of HSP90 chaperone/DNA topoisomerase II/histidine kinase"/>
    <property type="match status" value="1"/>
</dbReference>
<sequence>MSQPAEDNDQRSSVGLESGLKALRQSPAFRGPGDPPEDHDHANDHLALLYEDSDDQFAAAIPFIRQGLERGEQCLYVADDNSRDEVLAAMRAYDIDVDTALESGALSVLTPAETYRRTGEFDRDTMLEFWEDSLEEAKADEGYTGLRAAAEMTWALEGDTSSDELAEYEGVLNPLYQDEDYTVLCQYNSERFSAEVIHDVIKTHPHLIINNTISQNFYYTPPEQFFDSEDPETKVNRMTQTLQEHTAAKTELQEHREYLRELYEVSARSDLSFEEKLREIIELGCDRFDLEYGGLARIDPETDLFEIEIINREHEHLIPGKQYPLSETYCQLVTDDGKTATITDPVSRGFEGKLCYEQFGVQTYLGTHLELDSDTDRTFFFLSNELREESFSAAERTFHHLMGQWVQYELDRQQRERELHERTEHLQALIETTPDCIKTVGPDGTLLQMNTAGLEMVEAESASDVIGEFVYDLIAPEDRQRFREFNERICQGESGALKFDIIGLDGTRRQMETHAAPLSRPDETTVQVALTRDITDRVERKRELERALDLLEKTEHIADVGGWEIEPDTKEVFWTDHIFELLEVDADEEPPLDEALAMYHEEDQPIVEGAIEEALDSGDPFDVETRIRTENGDVRWLRLQGVPETVDDEVISLRGAAHDITEHKEREHQLEELIGKLEASNDRLKQFAYAASHDLQEPLRMVSSYLQLLENEYRNDLDADAQEYIDFAVDGADRMRAMVNDLLAFSRVEQTDGEFEPVDCNRLLEQVTDNLQLKIEENDADISVKSLPTVRADSEQLEQVFSNLLSNAIKYSDDEPPEIEITVEEQANQWKFAVADNGIGIDPAKTDQIFEVFKRLHHDNEYPGTGIGLALCQEIVENHAGEIWIDSEPGEGSTFFFTIPKQATA</sequence>
<dbReference type="PROSITE" id="PS50113">
    <property type="entry name" value="PAC"/>
    <property type="match status" value="1"/>
</dbReference>
<dbReference type="Gene3D" id="3.30.450.20">
    <property type="entry name" value="PAS domain"/>
    <property type="match status" value="2"/>
</dbReference>
<accession>A0A4P8WNK2</accession>
<dbReference type="InterPro" id="IPR004358">
    <property type="entry name" value="Sig_transdc_His_kin-like_C"/>
</dbReference>
<evidence type="ECO:0000256" key="6">
    <source>
        <dbReference type="SAM" id="MobiDB-lite"/>
    </source>
</evidence>
<feature type="compositionally biased region" description="Polar residues" evidence="6">
    <location>
        <begin position="1"/>
        <end position="15"/>
    </location>
</feature>
<dbReference type="Pfam" id="PF00512">
    <property type="entry name" value="HisKA"/>
    <property type="match status" value="1"/>
</dbReference>
<dbReference type="CDD" id="cd00082">
    <property type="entry name" value="HisKA"/>
    <property type="match status" value="1"/>
</dbReference>
<dbReference type="Pfam" id="PF08447">
    <property type="entry name" value="PAS_3"/>
    <property type="match status" value="1"/>
</dbReference>
<dbReference type="RefSeq" id="WP_138247468.1">
    <property type="nucleotide sequence ID" value="NZ_CP040332.1"/>
</dbReference>